<keyword evidence="3" id="KW-1185">Reference proteome</keyword>
<dbReference type="AlphaFoldDB" id="A0A0C5VUK4"/>
<sequence>MSDTSGQDASSDDGNSAQELIQPHVNQSVALAVQSAADLLKNINTIETTVIGVASASWLANPAMVEYKEIIESATKTITFVSENLIKVGEAGASVLKDLKP</sequence>
<dbReference type="EMBL" id="CP007142">
    <property type="protein sequence ID" value="AJQ97831.1"/>
    <property type="molecule type" value="Genomic_DNA"/>
</dbReference>
<dbReference type="Proteomes" id="UP000032266">
    <property type="component" value="Chromosome"/>
</dbReference>
<evidence type="ECO:0000256" key="1">
    <source>
        <dbReference type="SAM" id="MobiDB-lite"/>
    </source>
</evidence>
<evidence type="ECO:0000313" key="2">
    <source>
        <dbReference type="EMBL" id="AJQ97831.1"/>
    </source>
</evidence>
<evidence type="ECO:0000313" key="3">
    <source>
        <dbReference type="Proteomes" id="UP000032266"/>
    </source>
</evidence>
<dbReference type="RefSeq" id="WP_052830599.1">
    <property type="nucleotide sequence ID" value="NZ_CP007142.1"/>
</dbReference>
<reference evidence="2 3" key="1">
    <citation type="submission" date="2014-01" db="EMBL/GenBank/DDBJ databases">
        <title>Full genme sequencing of cellulolytic bacterium Gynuella sunshinyii YC6258T gen. nov., sp. nov.</title>
        <authorList>
            <person name="Khan H."/>
            <person name="Chung E.J."/>
            <person name="Chung Y.R."/>
        </authorList>
    </citation>
    <scope>NUCLEOTIDE SEQUENCE [LARGE SCALE GENOMIC DNA]</scope>
    <source>
        <strain evidence="2 3">YC6258</strain>
    </source>
</reference>
<dbReference type="STRING" id="1445510.YC6258_05803"/>
<accession>A0A0C5VUK4</accession>
<proteinExistence type="predicted"/>
<dbReference type="OrthoDB" id="7356208at2"/>
<dbReference type="KEGG" id="gsn:YC6258_05803"/>
<gene>
    <name evidence="2" type="ORF">YC6258_05803</name>
</gene>
<dbReference type="HOGENOM" id="CLU_2287555_0_0_6"/>
<organism evidence="2 3">
    <name type="scientific">Gynuella sunshinyii YC6258</name>
    <dbReference type="NCBI Taxonomy" id="1445510"/>
    <lineage>
        <taxon>Bacteria</taxon>
        <taxon>Pseudomonadati</taxon>
        <taxon>Pseudomonadota</taxon>
        <taxon>Gammaproteobacteria</taxon>
        <taxon>Oceanospirillales</taxon>
        <taxon>Saccharospirillaceae</taxon>
        <taxon>Gynuella</taxon>
    </lineage>
</organism>
<evidence type="ECO:0008006" key="4">
    <source>
        <dbReference type="Google" id="ProtNLM"/>
    </source>
</evidence>
<protein>
    <recommendedName>
        <fullName evidence="4">Killing trait</fullName>
    </recommendedName>
</protein>
<dbReference type="PATRIC" id="fig|1445510.3.peg.5762"/>
<name>A0A0C5VUK4_9GAMM</name>
<feature type="region of interest" description="Disordered" evidence="1">
    <location>
        <begin position="1"/>
        <end position="20"/>
    </location>
</feature>